<dbReference type="PANTHER" id="PTHR35812">
    <property type="entry name" value="LIPOPROTEIN"/>
    <property type="match status" value="1"/>
</dbReference>
<evidence type="ECO:0000313" key="4">
    <source>
        <dbReference type="Proteomes" id="UP000192491"/>
    </source>
</evidence>
<gene>
    <name evidence="3" type="ORF">BWK73_51070</name>
</gene>
<evidence type="ECO:0000259" key="2">
    <source>
        <dbReference type="Pfam" id="PF07603"/>
    </source>
</evidence>
<evidence type="ECO:0000313" key="3">
    <source>
        <dbReference type="EMBL" id="OQW99080.1"/>
    </source>
</evidence>
<reference evidence="3 4" key="1">
    <citation type="submission" date="2017-01" db="EMBL/GenBank/DDBJ databases">
        <title>Novel large sulfur bacteria in the metagenomes of groundwater-fed chemosynthetic microbial mats in the Lake Huron basin.</title>
        <authorList>
            <person name="Sharrar A.M."/>
            <person name="Flood B.E."/>
            <person name="Bailey J.V."/>
            <person name="Jones D.S."/>
            <person name="Biddanda B."/>
            <person name="Ruberg S.A."/>
            <person name="Marcus D.N."/>
            <person name="Dick G.J."/>
        </authorList>
    </citation>
    <scope>NUCLEOTIDE SEQUENCE [LARGE SCALE GENOMIC DNA]</scope>
    <source>
        <strain evidence="3">A8</strain>
    </source>
</reference>
<dbReference type="EMBL" id="MTEJ01000714">
    <property type="protein sequence ID" value="OQW99080.1"/>
    <property type="molecule type" value="Genomic_DNA"/>
</dbReference>
<keyword evidence="1" id="KW-0732">Signal</keyword>
<feature type="signal peptide" evidence="1">
    <location>
        <begin position="1"/>
        <end position="23"/>
    </location>
</feature>
<dbReference type="AlphaFoldDB" id="A0A1Y1Q823"/>
<organism evidence="3 4">
    <name type="scientific">Thiothrix lacustris</name>
    <dbReference type="NCBI Taxonomy" id="525917"/>
    <lineage>
        <taxon>Bacteria</taxon>
        <taxon>Pseudomonadati</taxon>
        <taxon>Pseudomonadota</taxon>
        <taxon>Gammaproteobacteria</taxon>
        <taxon>Thiotrichales</taxon>
        <taxon>Thiotrichaceae</taxon>
        <taxon>Thiothrix</taxon>
    </lineage>
</organism>
<sequence length="165" mass="18321">MMKRFTLTLGGCVLLASSTFVIAEQRCNTHLPSSTPTQRFNDHGNGTVTDSRSGLTWKKCLEGQDGRECGGKPQRMAWEQAADTAQAGWRLPTLAELRGLVEQRCTAPAVNLEVFPHTCVRWEYGRMTNLTHALGVWILPRAKPMKTSRARVCMFAWCAIANPVS</sequence>
<comment type="caution">
    <text evidence="3">The sequence shown here is derived from an EMBL/GenBank/DDBJ whole genome shotgun (WGS) entry which is preliminary data.</text>
</comment>
<feature type="chain" id="PRO_5012485784" description="Lcl C-terminal domain-containing protein" evidence="1">
    <location>
        <begin position="24"/>
        <end position="165"/>
    </location>
</feature>
<proteinExistence type="predicted"/>
<dbReference type="PANTHER" id="PTHR35812:SF1">
    <property type="entry name" value="LIPOPROTEIN"/>
    <property type="match status" value="1"/>
</dbReference>
<dbReference type="InterPro" id="IPR011460">
    <property type="entry name" value="Lcl_C"/>
</dbReference>
<accession>A0A1Y1Q823</accession>
<dbReference type="Pfam" id="PF07603">
    <property type="entry name" value="Lcl_C"/>
    <property type="match status" value="1"/>
</dbReference>
<protein>
    <recommendedName>
        <fullName evidence="2">Lcl C-terminal domain-containing protein</fullName>
    </recommendedName>
</protein>
<dbReference type="Proteomes" id="UP000192491">
    <property type="component" value="Unassembled WGS sequence"/>
</dbReference>
<name>A0A1Y1Q823_9GAMM</name>
<feature type="domain" description="Lcl C-terminal" evidence="2">
    <location>
        <begin position="46"/>
        <end position="122"/>
    </location>
</feature>
<evidence type="ECO:0000256" key="1">
    <source>
        <dbReference type="SAM" id="SignalP"/>
    </source>
</evidence>